<feature type="transmembrane region" description="Helical" evidence="8">
    <location>
        <begin position="562"/>
        <end position="585"/>
    </location>
</feature>
<dbReference type="EC" id="2.3.1.225" evidence="8"/>
<comment type="domain">
    <text evidence="8">The DHHC domain is required for palmitoyltransferase activity.</text>
</comment>
<evidence type="ECO:0000256" key="5">
    <source>
        <dbReference type="ARBA" id="ARBA00023043"/>
    </source>
</evidence>
<evidence type="ECO:0000256" key="7">
    <source>
        <dbReference type="PROSITE-ProRule" id="PRU00023"/>
    </source>
</evidence>
<keyword evidence="8" id="KW-0012">Acyltransferase</keyword>
<dbReference type="PROSITE" id="PS50297">
    <property type="entry name" value="ANK_REP_REGION"/>
    <property type="match status" value="1"/>
</dbReference>
<feature type="compositionally biased region" description="Gly residues" evidence="9">
    <location>
        <begin position="828"/>
        <end position="845"/>
    </location>
</feature>
<dbReference type="PROSITE" id="PS50088">
    <property type="entry name" value="ANK_REPEAT"/>
    <property type="match status" value="2"/>
</dbReference>
<feature type="repeat" description="ANK" evidence="7">
    <location>
        <begin position="182"/>
        <end position="214"/>
    </location>
</feature>
<organism evidence="11 12">
    <name type="scientific">Triparma columacea</name>
    <dbReference type="NCBI Taxonomy" id="722753"/>
    <lineage>
        <taxon>Eukaryota</taxon>
        <taxon>Sar</taxon>
        <taxon>Stramenopiles</taxon>
        <taxon>Ochrophyta</taxon>
        <taxon>Bolidophyceae</taxon>
        <taxon>Parmales</taxon>
        <taxon>Triparmaceae</taxon>
        <taxon>Triparma</taxon>
    </lineage>
</organism>
<dbReference type="PANTHER" id="PTHR24161">
    <property type="entry name" value="ANK_REP_REGION DOMAIN-CONTAINING PROTEIN-RELATED"/>
    <property type="match status" value="1"/>
</dbReference>
<dbReference type="OrthoDB" id="6781668at2759"/>
<dbReference type="EMBL" id="BRYA01000578">
    <property type="protein sequence ID" value="GMI23947.1"/>
    <property type="molecule type" value="Genomic_DNA"/>
</dbReference>
<evidence type="ECO:0000256" key="6">
    <source>
        <dbReference type="ARBA" id="ARBA00023136"/>
    </source>
</evidence>
<dbReference type="InterPro" id="IPR001594">
    <property type="entry name" value="Palmitoyltrfase_DHHC"/>
</dbReference>
<feature type="repeat" description="ANK" evidence="7">
    <location>
        <begin position="254"/>
        <end position="286"/>
    </location>
</feature>
<evidence type="ECO:0000256" key="1">
    <source>
        <dbReference type="ARBA" id="ARBA00004141"/>
    </source>
</evidence>
<feature type="transmembrane region" description="Helical" evidence="8">
    <location>
        <begin position="428"/>
        <end position="450"/>
    </location>
</feature>
<comment type="similarity">
    <text evidence="8">Belongs to the DHHC palmitoyltransferase family.</text>
</comment>
<comment type="subcellular location">
    <subcellularLocation>
        <location evidence="1">Membrane</location>
        <topology evidence="1">Multi-pass membrane protein</topology>
    </subcellularLocation>
</comment>
<dbReference type="PROSITE" id="PS50216">
    <property type="entry name" value="DHHC"/>
    <property type="match status" value="1"/>
</dbReference>
<dbReference type="GO" id="GO:0019706">
    <property type="term" value="F:protein-cysteine S-palmitoyltransferase activity"/>
    <property type="evidence" value="ECO:0007669"/>
    <property type="project" value="UniProtKB-EC"/>
</dbReference>
<accession>A0A9W7FY44</accession>
<proteinExistence type="inferred from homology"/>
<comment type="caution">
    <text evidence="11">The sequence shown here is derived from an EMBL/GenBank/DDBJ whole genome shotgun (WGS) entry which is preliminary data.</text>
</comment>
<feature type="domain" description="Palmitoyltransferase DHHC" evidence="10">
    <location>
        <begin position="614"/>
        <end position="750"/>
    </location>
</feature>
<evidence type="ECO:0000256" key="3">
    <source>
        <dbReference type="ARBA" id="ARBA00022737"/>
    </source>
</evidence>
<keyword evidence="6 8" id="KW-0472">Membrane</keyword>
<keyword evidence="2 8" id="KW-0812">Transmembrane</keyword>
<dbReference type="AlphaFoldDB" id="A0A9W7FY44"/>
<feature type="compositionally biased region" description="Basic and acidic residues" evidence="9">
    <location>
        <begin position="846"/>
        <end position="857"/>
    </location>
</feature>
<dbReference type="PANTHER" id="PTHR24161:SF85">
    <property type="entry name" value="PALMITOYLTRANSFERASE HIP14"/>
    <property type="match status" value="1"/>
</dbReference>
<dbReference type="SUPFAM" id="SSF48403">
    <property type="entry name" value="Ankyrin repeat"/>
    <property type="match status" value="1"/>
</dbReference>
<feature type="compositionally biased region" description="Acidic residues" evidence="9">
    <location>
        <begin position="66"/>
        <end position="87"/>
    </location>
</feature>
<dbReference type="InterPro" id="IPR036770">
    <property type="entry name" value="Ankyrin_rpt-contain_sf"/>
</dbReference>
<protein>
    <recommendedName>
        <fullName evidence="8">Palmitoyltransferase</fullName>
        <ecNumber evidence="8">2.3.1.225</ecNumber>
    </recommendedName>
</protein>
<name>A0A9W7FY44_9STRA</name>
<evidence type="ECO:0000256" key="2">
    <source>
        <dbReference type="ARBA" id="ARBA00022692"/>
    </source>
</evidence>
<dbReference type="Pfam" id="PF12796">
    <property type="entry name" value="Ank_2"/>
    <property type="match status" value="1"/>
</dbReference>
<keyword evidence="5 7" id="KW-0040">ANK repeat</keyword>
<keyword evidence="12" id="KW-1185">Reference proteome</keyword>
<feature type="transmembrane region" description="Helical" evidence="8">
    <location>
        <begin position="709"/>
        <end position="731"/>
    </location>
</feature>
<evidence type="ECO:0000259" key="10">
    <source>
        <dbReference type="Pfam" id="PF01529"/>
    </source>
</evidence>
<gene>
    <name evidence="11" type="ORF">TrCOL_g13198</name>
</gene>
<feature type="region of interest" description="Disordered" evidence="9">
    <location>
        <begin position="1"/>
        <end position="89"/>
    </location>
</feature>
<dbReference type="InterPro" id="IPR002110">
    <property type="entry name" value="Ankyrin_rpt"/>
</dbReference>
<evidence type="ECO:0000313" key="11">
    <source>
        <dbReference type="EMBL" id="GMI23947.1"/>
    </source>
</evidence>
<dbReference type="Proteomes" id="UP001165065">
    <property type="component" value="Unassembled WGS sequence"/>
</dbReference>
<evidence type="ECO:0000256" key="9">
    <source>
        <dbReference type="SAM" id="MobiDB-lite"/>
    </source>
</evidence>
<sequence length="857" mass="93839">MATPNPDYPVGPDSRPTSPSELDISSITAADPNTPGHLLRGSSDNNGDEETMGGKDNGGDESKMSEDEEDSGSDEETSSDEDDDEGFESPVFDLSSVIYKDPQSGFDYTLHVACSQGNLPVTALIWGMYKARGVDPMTKDSEGNNPLHYAVLADDGQVIDFIMQQTGGHADGYKIIDSRNDDEETPIIRAATRGVLPVIKCLIRYGANLGAMDTNKNTIVSNASRGGHLWCLHFILSLCPAQVATELLNQNDIDDHSPLDWACYKGHTNVAEYLMFRGLRPEHKDGNGRNCLIWAAKQGQPETAAYLTALGMDPMEKDKEGNSAAMFALSNYMLFDAMMVNPGKASKYRAGATMGVESGFEEGCCGSVVRRKGGKGREGKGKEGGDLESGAESLCMKVQRCLSGLDDDESEKGVNPALMRDNPTRARYLFFIAALVYGVWVAMVVLPWWANGLIVFVGYKGFTTLTRNIRYWEKTMSEKEGRVIKMGGLIPKLLKANELAIGFWFGCALAFLSVCIAIVVIKPNLLKGEGGSFTVGPVNEGAGGRWWSSLVLMAEAAENTPVLFMASFTFIVLMIVSWAVLVFVYRDPGVVYANRNLTYTDLLDEVAKTGQEPDSRKWCKTTLVKKPLRAKFDAPTGLLVARHDHYCVWLDTAVGFGNHRIFMVFVFFQVAAHLTWSAFGIINLLAYLKEGGMDAEWCKVLEGLYGDRGFGMLTMTLCAVLCSCGLGFLLAQQLGNMTSNITTNERINWKRYSWLLDDSKEKFCNRYDSGSAVTNTMDFILKRKDYRKEFELPPMRKGVVLHSGHCCEDPNCSETENVLQMQPLVNEGGTGGGEGGGEVENGTGGAHDHEGHTHTQV</sequence>
<comment type="catalytic activity">
    <reaction evidence="8">
        <text>L-cysteinyl-[protein] + hexadecanoyl-CoA = S-hexadecanoyl-L-cysteinyl-[protein] + CoA</text>
        <dbReference type="Rhea" id="RHEA:36683"/>
        <dbReference type="Rhea" id="RHEA-COMP:10131"/>
        <dbReference type="Rhea" id="RHEA-COMP:11032"/>
        <dbReference type="ChEBI" id="CHEBI:29950"/>
        <dbReference type="ChEBI" id="CHEBI:57287"/>
        <dbReference type="ChEBI" id="CHEBI:57379"/>
        <dbReference type="ChEBI" id="CHEBI:74151"/>
        <dbReference type="EC" id="2.3.1.225"/>
    </reaction>
</comment>
<feature type="transmembrane region" description="Helical" evidence="8">
    <location>
        <begin position="501"/>
        <end position="521"/>
    </location>
</feature>
<feature type="transmembrane region" description="Helical" evidence="8">
    <location>
        <begin position="661"/>
        <end position="688"/>
    </location>
</feature>
<dbReference type="SMART" id="SM00248">
    <property type="entry name" value="ANK"/>
    <property type="match status" value="4"/>
</dbReference>
<evidence type="ECO:0000313" key="12">
    <source>
        <dbReference type="Proteomes" id="UP001165065"/>
    </source>
</evidence>
<evidence type="ECO:0000256" key="8">
    <source>
        <dbReference type="RuleBase" id="RU079119"/>
    </source>
</evidence>
<dbReference type="Gene3D" id="1.25.40.20">
    <property type="entry name" value="Ankyrin repeat-containing domain"/>
    <property type="match status" value="2"/>
</dbReference>
<feature type="region of interest" description="Disordered" evidence="9">
    <location>
        <begin position="825"/>
        <end position="857"/>
    </location>
</feature>
<reference evidence="12" key="1">
    <citation type="journal article" date="2023" name="Commun. Biol.">
        <title>Genome analysis of Parmales, the sister group of diatoms, reveals the evolutionary specialization of diatoms from phago-mixotrophs to photoautotrophs.</title>
        <authorList>
            <person name="Ban H."/>
            <person name="Sato S."/>
            <person name="Yoshikawa S."/>
            <person name="Yamada K."/>
            <person name="Nakamura Y."/>
            <person name="Ichinomiya M."/>
            <person name="Sato N."/>
            <person name="Blanc-Mathieu R."/>
            <person name="Endo H."/>
            <person name="Kuwata A."/>
            <person name="Ogata H."/>
        </authorList>
    </citation>
    <scope>NUCLEOTIDE SEQUENCE [LARGE SCALE GENOMIC DNA]</scope>
</reference>
<evidence type="ECO:0000256" key="4">
    <source>
        <dbReference type="ARBA" id="ARBA00022989"/>
    </source>
</evidence>
<dbReference type="Pfam" id="PF01529">
    <property type="entry name" value="DHHC"/>
    <property type="match status" value="1"/>
</dbReference>
<keyword evidence="3" id="KW-0677">Repeat</keyword>
<keyword evidence="8" id="KW-0808">Transferase</keyword>
<dbReference type="GO" id="GO:0016020">
    <property type="term" value="C:membrane"/>
    <property type="evidence" value="ECO:0007669"/>
    <property type="project" value="UniProtKB-SubCell"/>
</dbReference>
<feature type="compositionally biased region" description="Polar residues" evidence="9">
    <location>
        <begin position="15"/>
        <end position="28"/>
    </location>
</feature>
<keyword evidence="4 8" id="KW-1133">Transmembrane helix</keyword>